<evidence type="ECO:0000256" key="1">
    <source>
        <dbReference type="ARBA" id="ARBA00004115"/>
    </source>
</evidence>
<proteinExistence type="inferred from homology"/>
<keyword evidence="12 15" id="KW-0472">Membrane</keyword>
<comment type="subcellular location">
    <subcellularLocation>
        <location evidence="1">Endoplasmic reticulum membrane</location>
        <topology evidence="1">Single-pass type I membrane protein</topology>
    </subcellularLocation>
</comment>
<evidence type="ECO:0000256" key="8">
    <source>
        <dbReference type="ARBA" id="ARBA00022824"/>
    </source>
</evidence>
<keyword evidence="17" id="KW-1185">Reference proteome</keyword>
<feature type="region of interest" description="Disordered" evidence="14">
    <location>
        <begin position="242"/>
        <end position="288"/>
    </location>
</feature>
<evidence type="ECO:0000256" key="5">
    <source>
        <dbReference type="ARBA" id="ARBA00022568"/>
    </source>
</evidence>
<evidence type="ECO:0000313" key="16">
    <source>
        <dbReference type="EMBL" id="EIN03784.1"/>
    </source>
</evidence>
<dbReference type="InterPro" id="IPR009567">
    <property type="entry name" value="SARAF"/>
</dbReference>
<feature type="compositionally biased region" description="Polar residues" evidence="14">
    <location>
        <begin position="192"/>
        <end position="203"/>
    </location>
</feature>
<comment type="similarity">
    <text evidence="2">Belongs to the SARAF family.</text>
</comment>
<dbReference type="PANTHER" id="PTHR15929:SF0">
    <property type="entry name" value="STORE-OPERATED CALCIUM ENTRY-ASSOCIATED REGULATORY FACTOR"/>
    <property type="match status" value="1"/>
</dbReference>
<evidence type="ECO:0000256" key="12">
    <source>
        <dbReference type="ARBA" id="ARBA00023136"/>
    </source>
</evidence>
<evidence type="ECO:0000313" key="17">
    <source>
        <dbReference type="Proteomes" id="UP000054196"/>
    </source>
</evidence>
<dbReference type="KEGG" id="psq:PUNSTDRAFT_109197"/>
<evidence type="ECO:0000256" key="2">
    <source>
        <dbReference type="ARBA" id="ARBA00006833"/>
    </source>
</evidence>
<evidence type="ECO:0000256" key="3">
    <source>
        <dbReference type="ARBA" id="ARBA00016584"/>
    </source>
</evidence>
<dbReference type="GO" id="GO:0005789">
    <property type="term" value="C:endoplasmic reticulum membrane"/>
    <property type="evidence" value="ECO:0007669"/>
    <property type="project" value="UniProtKB-SubCell"/>
</dbReference>
<name>R7S1R4_PUNST</name>
<dbReference type="GO" id="GO:2001256">
    <property type="term" value="P:regulation of store-operated calcium entry"/>
    <property type="evidence" value="ECO:0007669"/>
    <property type="project" value="InterPro"/>
</dbReference>
<keyword evidence="8" id="KW-0256">Endoplasmic reticulum</keyword>
<dbReference type="PANTHER" id="PTHR15929">
    <property type="entry name" value="STORE-OPERATED CALCIUM ENTRY-ASSOCIATED REGULATORY FACTOR"/>
    <property type="match status" value="1"/>
</dbReference>
<keyword evidence="7" id="KW-0732">Signal</keyword>
<keyword evidence="11" id="KW-0406">Ion transport</keyword>
<feature type="region of interest" description="Disordered" evidence="14">
    <location>
        <begin position="157"/>
        <end position="206"/>
    </location>
</feature>
<dbReference type="AlphaFoldDB" id="R7S1R4"/>
<dbReference type="GeneID" id="18876217"/>
<accession>R7S1R4</accession>
<evidence type="ECO:0000256" key="9">
    <source>
        <dbReference type="ARBA" id="ARBA00022837"/>
    </source>
</evidence>
<dbReference type="HOGENOM" id="CLU_046802_1_1_1"/>
<dbReference type="OrthoDB" id="20303at2759"/>
<feature type="transmembrane region" description="Helical" evidence="15">
    <location>
        <begin position="126"/>
        <end position="147"/>
    </location>
</feature>
<reference evidence="17" key="1">
    <citation type="journal article" date="2012" name="Science">
        <title>The Paleozoic origin of enzymatic lignin decomposition reconstructed from 31 fungal genomes.</title>
        <authorList>
            <person name="Floudas D."/>
            <person name="Binder M."/>
            <person name="Riley R."/>
            <person name="Barry K."/>
            <person name="Blanchette R.A."/>
            <person name="Henrissat B."/>
            <person name="Martinez A.T."/>
            <person name="Otillar R."/>
            <person name="Spatafora J.W."/>
            <person name="Yadav J.S."/>
            <person name="Aerts A."/>
            <person name="Benoit I."/>
            <person name="Boyd A."/>
            <person name="Carlson A."/>
            <person name="Copeland A."/>
            <person name="Coutinho P.M."/>
            <person name="de Vries R.P."/>
            <person name="Ferreira P."/>
            <person name="Findley K."/>
            <person name="Foster B."/>
            <person name="Gaskell J."/>
            <person name="Glotzer D."/>
            <person name="Gorecki P."/>
            <person name="Heitman J."/>
            <person name="Hesse C."/>
            <person name="Hori C."/>
            <person name="Igarashi K."/>
            <person name="Jurgens J.A."/>
            <person name="Kallen N."/>
            <person name="Kersten P."/>
            <person name="Kohler A."/>
            <person name="Kuees U."/>
            <person name="Kumar T.K.A."/>
            <person name="Kuo A."/>
            <person name="LaButti K."/>
            <person name="Larrondo L.F."/>
            <person name="Lindquist E."/>
            <person name="Ling A."/>
            <person name="Lombard V."/>
            <person name="Lucas S."/>
            <person name="Lundell T."/>
            <person name="Martin R."/>
            <person name="McLaughlin D.J."/>
            <person name="Morgenstern I."/>
            <person name="Morin E."/>
            <person name="Murat C."/>
            <person name="Nagy L.G."/>
            <person name="Nolan M."/>
            <person name="Ohm R.A."/>
            <person name="Patyshakuliyeva A."/>
            <person name="Rokas A."/>
            <person name="Ruiz-Duenas F.J."/>
            <person name="Sabat G."/>
            <person name="Salamov A."/>
            <person name="Samejima M."/>
            <person name="Schmutz J."/>
            <person name="Slot J.C."/>
            <person name="St John F."/>
            <person name="Stenlid J."/>
            <person name="Sun H."/>
            <person name="Sun S."/>
            <person name="Syed K."/>
            <person name="Tsang A."/>
            <person name="Wiebenga A."/>
            <person name="Young D."/>
            <person name="Pisabarro A."/>
            <person name="Eastwood D.C."/>
            <person name="Martin F."/>
            <person name="Cullen D."/>
            <person name="Grigoriev I.V."/>
            <person name="Hibbett D.S."/>
        </authorList>
    </citation>
    <scope>NUCLEOTIDE SEQUENCE [LARGE SCALE GENOMIC DNA]</scope>
    <source>
        <strain evidence="17">HHB-11173 SS5</strain>
    </source>
</reference>
<keyword evidence="6 15" id="KW-0812">Transmembrane</keyword>
<dbReference type="Pfam" id="PF06682">
    <property type="entry name" value="SARAF"/>
    <property type="match status" value="1"/>
</dbReference>
<dbReference type="GO" id="GO:0006816">
    <property type="term" value="P:calcium ion transport"/>
    <property type="evidence" value="ECO:0007669"/>
    <property type="project" value="UniProtKB-KW"/>
</dbReference>
<sequence length="288" mass="31414">MSKVALANIPSLTFYRDALTAARRTDPIPQLICVGKPCGWYQPDAILCRNAGGSGTDVNWKCEADLPESLRLGRVEVSCEGWSGPGDPYVLKGSCSLEYRLVHVPDNLRNQNDYDWSARRFNSDSIASILFTIVWTGFLLFILYGFLKSCLGRRPNGTTGGPSPQRPSGWFPGGFGGGLGGPTDPPPPYTPSNTDPKASTQQGWRPGFWTGTALGAAAAYMMGQGNRRAASGDMWRDAREYDWERERSRRPLARGFSSGSRWSEDRGEGPSNLGSMRRSTGFGGSSVR</sequence>
<organism evidence="16 17">
    <name type="scientific">Punctularia strigosozonata (strain HHB-11173)</name>
    <name type="common">White-rot fungus</name>
    <dbReference type="NCBI Taxonomy" id="741275"/>
    <lineage>
        <taxon>Eukaryota</taxon>
        <taxon>Fungi</taxon>
        <taxon>Dikarya</taxon>
        <taxon>Basidiomycota</taxon>
        <taxon>Agaricomycotina</taxon>
        <taxon>Agaricomycetes</taxon>
        <taxon>Corticiales</taxon>
        <taxon>Punctulariaceae</taxon>
        <taxon>Punctularia</taxon>
    </lineage>
</organism>
<evidence type="ECO:0000256" key="10">
    <source>
        <dbReference type="ARBA" id="ARBA00022989"/>
    </source>
</evidence>
<dbReference type="OMA" id="WILKGSC"/>
<evidence type="ECO:0000256" key="14">
    <source>
        <dbReference type="SAM" id="MobiDB-lite"/>
    </source>
</evidence>
<evidence type="ECO:0000256" key="15">
    <source>
        <dbReference type="SAM" id="Phobius"/>
    </source>
</evidence>
<feature type="compositionally biased region" description="Gly residues" evidence="14">
    <location>
        <begin position="171"/>
        <end position="181"/>
    </location>
</feature>
<keyword evidence="10 15" id="KW-1133">Transmembrane helix</keyword>
<keyword evidence="5" id="KW-0109">Calcium transport</keyword>
<dbReference type="EMBL" id="JH687559">
    <property type="protein sequence ID" value="EIN03784.1"/>
    <property type="molecule type" value="Genomic_DNA"/>
</dbReference>
<evidence type="ECO:0000256" key="6">
    <source>
        <dbReference type="ARBA" id="ARBA00022692"/>
    </source>
</evidence>
<evidence type="ECO:0000256" key="7">
    <source>
        <dbReference type="ARBA" id="ARBA00022729"/>
    </source>
</evidence>
<keyword evidence="4" id="KW-0813">Transport</keyword>
<dbReference type="RefSeq" id="XP_007389069.1">
    <property type="nucleotide sequence ID" value="XM_007389007.1"/>
</dbReference>
<evidence type="ECO:0000256" key="4">
    <source>
        <dbReference type="ARBA" id="ARBA00022448"/>
    </source>
</evidence>
<keyword evidence="9" id="KW-0106">Calcium</keyword>
<dbReference type="eggNOG" id="ENOG502QT6Y">
    <property type="taxonomic scope" value="Eukaryota"/>
</dbReference>
<evidence type="ECO:0000256" key="13">
    <source>
        <dbReference type="ARBA" id="ARBA00031116"/>
    </source>
</evidence>
<protein>
    <recommendedName>
        <fullName evidence="3">Store-operated calcium entry-associated regulatory factor</fullName>
    </recommendedName>
    <alternativeName>
        <fullName evidence="13">Transmembrane protein 66</fullName>
    </alternativeName>
</protein>
<evidence type="ECO:0000256" key="11">
    <source>
        <dbReference type="ARBA" id="ARBA00023065"/>
    </source>
</evidence>
<gene>
    <name evidence="16" type="ORF">PUNSTDRAFT_109197</name>
</gene>
<dbReference type="Proteomes" id="UP000054196">
    <property type="component" value="Unassembled WGS sequence"/>
</dbReference>